<proteinExistence type="predicted"/>
<organism evidence="3">
    <name type="scientific">Diabrotica virgifera virgifera</name>
    <name type="common">western corn rootworm</name>
    <dbReference type="NCBI Taxonomy" id="50390"/>
    <lineage>
        <taxon>Eukaryota</taxon>
        <taxon>Metazoa</taxon>
        <taxon>Ecdysozoa</taxon>
        <taxon>Arthropoda</taxon>
        <taxon>Hexapoda</taxon>
        <taxon>Insecta</taxon>
        <taxon>Pterygota</taxon>
        <taxon>Neoptera</taxon>
        <taxon>Endopterygota</taxon>
        <taxon>Coleoptera</taxon>
        <taxon>Polyphaga</taxon>
        <taxon>Cucujiformia</taxon>
        <taxon>Chrysomeloidea</taxon>
        <taxon>Chrysomelidae</taxon>
        <taxon>Galerucinae</taxon>
        <taxon>Diabroticina</taxon>
        <taxon>Diabroticites</taxon>
        <taxon>Diabrotica</taxon>
    </lineage>
</organism>
<evidence type="ECO:0000256" key="2">
    <source>
        <dbReference type="SAM" id="Phobius"/>
    </source>
</evidence>
<dbReference type="OrthoDB" id="8180894at2759"/>
<evidence type="ECO:0000256" key="1">
    <source>
        <dbReference type="SAM" id="MobiDB-lite"/>
    </source>
</evidence>
<keyword evidence="2" id="KW-1133">Transmembrane helix</keyword>
<feature type="non-terminal residue" evidence="3">
    <location>
        <position position="1"/>
    </location>
</feature>
<keyword evidence="2" id="KW-0812">Transmembrane</keyword>
<reference evidence="3" key="1">
    <citation type="submission" date="2025-08" db="UniProtKB">
        <authorList>
            <consortium name="RefSeq"/>
        </authorList>
    </citation>
    <scope>IDENTIFICATION</scope>
    <source>
        <tissue evidence="3">Whole insect</tissue>
    </source>
</reference>
<dbReference type="InParanoid" id="A0A6P7FJX0"/>
<feature type="region of interest" description="Disordered" evidence="1">
    <location>
        <begin position="208"/>
        <end position="244"/>
    </location>
</feature>
<name>A0A6P7FJX0_DIAVI</name>
<accession>A0A6P7FJX0</accession>
<protein>
    <submittedName>
        <fullName evidence="3">Uncharacterized protein LOC114328727</fullName>
    </submittedName>
</protein>
<dbReference type="RefSeq" id="XP_028133470.1">
    <property type="nucleotide sequence ID" value="XM_028277669.1"/>
</dbReference>
<feature type="compositionally biased region" description="Acidic residues" evidence="1">
    <location>
        <begin position="153"/>
        <end position="170"/>
    </location>
</feature>
<dbReference type="AlphaFoldDB" id="A0A6P7FJX0"/>
<feature type="region of interest" description="Disordered" evidence="1">
    <location>
        <begin position="147"/>
        <end position="191"/>
    </location>
</feature>
<feature type="compositionally biased region" description="Basic and acidic residues" evidence="1">
    <location>
        <begin position="222"/>
        <end position="232"/>
    </location>
</feature>
<keyword evidence="2" id="KW-0472">Membrane</keyword>
<sequence length="270" mass="30634">KVTRRHWIQAGKKIETSYKTALSKCLPLFQLAVLTVICLGGLAAQQIPVKRQVNHATTAVEKEDHVPAETGFINPAAAVHQGSKFFQYIHVPAKDHVEHGHKRGNDHHFIERHEKEHPHAGEFKTKVRWGDKHGGYGEHYWDYNHAGHGHDGDGDESQQNEEYAEYEEESKNEPIVSPLPQNQRGKREPALLDDVEFINDKARSLSFDRSAQRHGGNYRAVNDNRGKREQSRGKSRQAPKNFGESLVFDADEGIVLDEETGLRYQLSPLK</sequence>
<gene>
    <name evidence="3" type="primary">LOC114328727</name>
</gene>
<evidence type="ECO:0000313" key="3">
    <source>
        <dbReference type="RefSeq" id="XP_028133470.1"/>
    </source>
</evidence>
<feature type="transmembrane region" description="Helical" evidence="2">
    <location>
        <begin position="21"/>
        <end position="44"/>
    </location>
</feature>